<name>R0L044_ANAPL</name>
<organism evidence="1 2">
    <name type="scientific">Anas platyrhynchos</name>
    <name type="common">Mallard</name>
    <name type="synonym">Anas boschas</name>
    <dbReference type="NCBI Taxonomy" id="8839"/>
    <lineage>
        <taxon>Eukaryota</taxon>
        <taxon>Metazoa</taxon>
        <taxon>Chordata</taxon>
        <taxon>Craniata</taxon>
        <taxon>Vertebrata</taxon>
        <taxon>Euteleostomi</taxon>
        <taxon>Archelosauria</taxon>
        <taxon>Archosauria</taxon>
        <taxon>Dinosauria</taxon>
        <taxon>Saurischia</taxon>
        <taxon>Theropoda</taxon>
        <taxon>Coelurosauria</taxon>
        <taxon>Aves</taxon>
        <taxon>Neognathae</taxon>
        <taxon>Galloanserae</taxon>
        <taxon>Anseriformes</taxon>
        <taxon>Anatidae</taxon>
        <taxon>Anatinae</taxon>
        <taxon>Anas</taxon>
    </lineage>
</organism>
<protein>
    <submittedName>
        <fullName evidence="1">Uncharacterized protein</fullName>
    </submittedName>
</protein>
<dbReference type="Proteomes" id="UP000296049">
    <property type="component" value="Unassembled WGS sequence"/>
</dbReference>
<sequence length="86" mass="9271">MGVLLCSHGCCTHSIALVLHPELCFQQRSAEGRLQLTNSLAGAFRGEMEQGQCTHSIALVLHPELCFQQSSAEGCLQLRNTLAGAF</sequence>
<gene>
    <name evidence="1" type="ORF">Anapl_04342</name>
</gene>
<accession>R0L044</accession>
<reference evidence="2" key="1">
    <citation type="journal article" date="2013" name="Nat. Genet.">
        <title>The duck genome and transcriptome provide insight into an avian influenza virus reservoir species.</title>
        <authorList>
            <person name="Huang Y."/>
            <person name="Li Y."/>
            <person name="Burt D.W."/>
            <person name="Chen H."/>
            <person name="Zhang Y."/>
            <person name="Qian W."/>
            <person name="Kim H."/>
            <person name="Gan S."/>
            <person name="Zhao Y."/>
            <person name="Li J."/>
            <person name="Yi K."/>
            <person name="Feng H."/>
            <person name="Zhu P."/>
            <person name="Li B."/>
            <person name="Liu Q."/>
            <person name="Fairley S."/>
            <person name="Magor K.E."/>
            <person name="Du Z."/>
            <person name="Hu X."/>
            <person name="Goodman L."/>
            <person name="Tafer H."/>
            <person name="Vignal A."/>
            <person name="Lee T."/>
            <person name="Kim K.W."/>
            <person name="Sheng Z."/>
            <person name="An Y."/>
            <person name="Searle S."/>
            <person name="Herrero J."/>
            <person name="Groenen M.A."/>
            <person name="Crooijmans R.P."/>
            <person name="Faraut T."/>
            <person name="Cai Q."/>
            <person name="Webster R.G."/>
            <person name="Aldridge J.R."/>
            <person name="Warren W.C."/>
            <person name="Bartschat S."/>
            <person name="Kehr S."/>
            <person name="Marz M."/>
            <person name="Stadler P.F."/>
            <person name="Smith J."/>
            <person name="Kraus R.H."/>
            <person name="Zhao Y."/>
            <person name="Ren L."/>
            <person name="Fei J."/>
            <person name="Morisson M."/>
            <person name="Kaiser P."/>
            <person name="Griffin D.K."/>
            <person name="Rao M."/>
            <person name="Pitel F."/>
            <person name="Wang J."/>
            <person name="Li N."/>
        </authorList>
    </citation>
    <scope>NUCLEOTIDE SEQUENCE [LARGE SCALE GENOMIC DNA]</scope>
</reference>
<evidence type="ECO:0000313" key="1">
    <source>
        <dbReference type="EMBL" id="EOA98978.1"/>
    </source>
</evidence>
<dbReference type="AlphaFoldDB" id="R0L044"/>
<keyword evidence="2" id="KW-1185">Reference proteome</keyword>
<proteinExistence type="predicted"/>
<dbReference type="EMBL" id="KB743399">
    <property type="protein sequence ID" value="EOA98978.1"/>
    <property type="molecule type" value="Genomic_DNA"/>
</dbReference>
<evidence type="ECO:0000313" key="2">
    <source>
        <dbReference type="Proteomes" id="UP000296049"/>
    </source>
</evidence>